<evidence type="ECO:0000313" key="1">
    <source>
        <dbReference type="EMBL" id="QHT16379.1"/>
    </source>
</evidence>
<protein>
    <submittedName>
        <fullName evidence="1">Uncharacterized protein</fullName>
    </submittedName>
</protein>
<proteinExistence type="predicted"/>
<dbReference type="EMBL" id="MN739622">
    <property type="protein sequence ID" value="QHT16379.1"/>
    <property type="molecule type" value="Genomic_DNA"/>
</dbReference>
<name>A0A6C0DKC6_9ZZZZ</name>
<accession>A0A6C0DKC6</accession>
<sequence length="133" mass="15859">MDLLSVKTPMELNEDKFLHLQNVIKIKRDMLINKQKKIKQLVKQNHFLNDIKNDYIRFNNYTIKQKQDQITALELLKKYIHDLTVSGNLSDNNLKDALYEQNKIKKELRSIKLGLDRLMNETNEMDTNLLHHL</sequence>
<dbReference type="AlphaFoldDB" id="A0A6C0DKC6"/>
<organism evidence="1">
    <name type="scientific">viral metagenome</name>
    <dbReference type="NCBI Taxonomy" id="1070528"/>
    <lineage>
        <taxon>unclassified sequences</taxon>
        <taxon>metagenomes</taxon>
        <taxon>organismal metagenomes</taxon>
    </lineage>
</organism>
<reference evidence="1" key="1">
    <citation type="journal article" date="2020" name="Nature">
        <title>Giant virus diversity and host interactions through global metagenomics.</title>
        <authorList>
            <person name="Schulz F."/>
            <person name="Roux S."/>
            <person name="Paez-Espino D."/>
            <person name="Jungbluth S."/>
            <person name="Walsh D.A."/>
            <person name="Denef V.J."/>
            <person name="McMahon K.D."/>
            <person name="Konstantinidis K.T."/>
            <person name="Eloe-Fadrosh E.A."/>
            <person name="Kyrpides N.C."/>
            <person name="Woyke T."/>
        </authorList>
    </citation>
    <scope>NUCLEOTIDE SEQUENCE</scope>
    <source>
        <strain evidence="1">GVMAG-M-3300023174-182</strain>
    </source>
</reference>